<dbReference type="InterPro" id="IPR036052">
    <property type="entry name" value="TrpB-like_PALP_sf"/>
</dbReference>
<dbReference type="EMBL" id="BSNJ01000001">
    <property type="protein sequence ID" value="GLQ19701.1"/>
    <property type="molecule type" value="Genomic_DNA"/>
</dbReference>
<evidence type="ECO:0000313" key="5">
    <source>
        <dbReference type="EMBL" id="GLQ19701.1"/>
    </source>
</evidence>
<protein>
    <submittedName>
        <fullName evidence="5">D-cysteine desulfhydrase</fullName>
    </submittedName>
</protein>
<keyword evidence="6" id="KW-1185">Reference proteome</keyword>
<name>A0ABQ5UZB0_9PROT</name>
<dbReference type="Proteomes" id="UP001161390">
    <property type="component" value="Unassembled WGS sequence"/>
</dbReference>
<dbReference type="PIRSF" id="PIRSF006278">
    <property type="entry name" value="ACCD_DCysDesulf"/>
    <property type="match status" value="1"/>
</dbReference>
<evidence type="ECO:0000259" key="4">
    <source>
        <dbReference type="Pfam" id="PF00291"/>
    </source>
</evidence>
<evidence type="ECO:0000256" key="2">
    <source>
        <dbReference type="ARBA" id="ARBA00008639"/>
    </source>
</evidence>
<organism evidence="5 6">
    <name type="scientific">Algimonas porphyrae</name>
    <dbReference type="NCBI Taxonomy" id="1128113"/>
    <lineage>
        <taxon>Bacteria</taxon>
        <taxon>Pseudomonadati</taxon>
        <taxon>Pseudomonadota</taxon>
        <taxon>Alphaproteobacteria</taxon>
        <taxon>Maricaulales</taxon>
        <taxon>Robiginitomaculaceae</taxon>
        <taxon>Algimonas</taxon>
    </lineage>
</organism>
<evidence type="ECO:0000256" key="1">
    <source>
        <dbReference type="ARBA" id="ARBA00001933"/>
    </source>
</evidence>
<dbReference type="PANTHER" id="PTHR43780">
    <property type="entry name" value="1-AMINOCYCLOPROPANE-1-CARBOXYLATE DEAMINASE-RELATED"/>
    <property type="match status" value="1"/>
</dbReference>
<gene>
    <name evidence="5" type="primary">dcyD</name>
    <name evidence="5" type="ORF">GCM10007854_06560</name>
</gene>
<reference evidence="5" key="2">
    <citation type="submission" date="2023-01" db="EMBL/GenBank/DDBJ databases">
        <title>Draft genome sequence of Algimonas porphyrae strain NBRC 108216.</title>
        <authorList>
            <person name="Sun Q."/>
            <person name="Mori K."/>
        </authorList>
    </citation>
    <scope>NUCLEOTIDE SEQUENCE</scope>
    <source>
        <strain evidence="5">NBRC 108216</strain>
    </source>
</reference>
<proteinExistence type="inferred from homology"/>
<evidence type="ECO:0000256" key="3">
    <source>
        <dbReference type="ARBA" id="ARBA00022898"/>
    </source>
</evidence>
<comment type="caution">
    <text evidence="5">The sequence shown here is derived from an EMBL/GenBank/DDBJ whole genome shotgun (WGS) entry which is preliminary data.</text>
</comment>
<dbReference type="InterPro" id="IPR027278">
    <property type="entry name" value="ACCD_DCysDesulf"/>
</dbReference>
<sequence>MRGILDAFPRMGIAHLPTPLHPLNNLSQHLGGPRIWVKRDDLTGLGTGGNKLRKIDYALRDVLDAGADCVVSGGVVQSNSARQVAAACAAAGIPCHLAVFEGRVEAGSERYYTSGNALLSDLFGATKHPMPWSSDPNQALKTIASRLRADGFDPAILPYGVSSPMGAIGYATLIAEIGEQMDRAPAAIIFASGSGGTHAGIAMGCQIGLQQTQAIGFDIDAQPDRVRQDTAAIMLAAGKRLGWIFDLDAIDLRSGMAGPSYGVPHEKCLEAMRLAGRLEGLVLDPTYSAKSLAGLISLVMDGTFDKADDIVFVHTGGDAAIFAYEPSQLGLMG</sequence>
<keyword evidence="3" id="KW-0663">Pyridoxal phosphate</keyword>
<comment type="similarity">
    <text evidence="2">Belongs to the ACC deaminase/D-cysteine desulfhydrase family.</text>
</comment>
<feature type="domain" description="Tryptophan synthase beta chain-like PALP" evidence="4">
    <location>
        <begin position="16"/>
        <end position="316"/>
    </location>
</feature>
<dbReference type="Gene3D" id="3.40.50.1100">
    <property type="match status" value="2"/>
</dbReference>
<accession>A0ABQ5UZB0</accession>
<reference evidence="5" key="1">
    <citation type="journal article" date="2014" name="Int. J. Syst. Evol. Microbiol.">
        <title>Complete genome of a new Firmicutes species belonging to the dominant human colonic microbiota ('Ruminococcus bicirculans') reveals two chromosomes and a selective capacity to utilize plant glucans.</title>
        <authorList>
            <consortium name="NISC Comparative Sequencing Program"/>
            <person name="Wegmann U."/>
            <person name="Louis P."/>
            <person name="Goesmann A."/>
            <person name="Henrissat B."/>
            <person name="Duncan S.H."/>
            <person name="Flint H.J."/>
        </authorList>
    </citation>
    <scope>NUCLEOTIDE SEQUENCE</scope>
    <source>
        <strain evidence="5">NBRC 108216</strain>
    </source>
</reference>
<dbReference type="SUPFAM" id="SSF53686">
    <property type="entry name" value="Tryptophan synthase beta subunit-like PLP-dependent enzymes"/>
    <property type="match status" value="1"/>
</dbReference>
<dbReference type="Pfam" id="PF00291">
    <property type="entry name" value="PALP"/>
    <property type="match status" value="1"/>
</dbReference>
<comment type="cofactor">
    <cofactor evidence="1">
        <name>pyridoxal 5'-phosphate</name>
        <dbReference type="ChEBI" id="CHEBI:597326"/>
    </cofactor>
</comment>
<dbReference type="InterPro" id="IPR001926">
    <property type="entry name" value="TrpB-like_PALP"/>
</dbReference>
<evidence type="ECO:0000313" key="6">
    <source>
        <dbReference type="Proteomes" id="UP001161390"/>
    </source>
</evidence>
<dbReference type="PANTHER" id="PTHR43780:SF2">
    <property type="entry name" value="1-AMINOCYCLOPROPANE-1-CARBOXYLATE DEAMINASE-RELATED"/>
    <property type="match status" value="1"/>
</dbReference>